<dbReference type="SUPFAM" id="SSF51735">
    <property type="entry name" value="NAD(P)-binding Rossmann-fold domains"/>
    <property type="match status" value="1"/>
</dbReference>
<dbReference type="InterPro" id="IPR036291">
    <property type="entry name" value="NAD(P)-bd_dom_sf"/>
</dbReference>
<dbReference type="InterPro" id="IPR013154">
    <property type="entry name" value="ADH-like_N"/>
</dbReference>
<organism evidence="2 3">
    <name type="scientific">Golovinomyces cichoracearum</name>
    <dbReference type="NCBI Taxonomy" id="62708"/>
    <lineage>
        <taxon>Eukaryota</taxon>
        <taxon>Fungi</taxon>
        <taxon>Dikarya</taxon>
        <taxon>Ascomycota</taxon>
        <taxon>Pezizomycotina</taxon>
        <taxon>Leotiomycetes</taxon>
        <taxon>Erysiphales</taxon>
        <taxon>Erysiphaceae</taxon>
        <taxon>Golovinomyces</taxon>
    </lineage>
</organism>
<dbReference type="Pfam" id="PF08240">
    <property type="entry name" value="ADH_N"/>
    <property type="match status" value="1"/>
</dbReference>
<dbReference type="SUPFAM" id="SSF50129">
    <property type="entry name" value="GroES-like"/>
    <property type="match status" value="1"/>
</dbReference>
<accession>A0A420I9Y5</accession>
<dbReference type="AlphaFoldDB" id="A0A420I9Y5"/>
<dbReference type="GO" id="GO:0005739">
    <property type="term" value="C:mitochondrion"/>
    <property type="evidence" value="ECO:0007669"/>
    <property type="project" value="TreeGrafter"/>
</dbReference>
<comment type="caution">
    <text evidence="2">The sequence shown here is derived from an EMBL/GenBank/DDBJ whole genome shotgun (WGS) entry which is preliminary data.</text>
</comment>
<dbReference type="InterPro" id="IPR051397">
    <property type="entry name" value="Zn-ADH-like_protein"/>
</dbReference>
<dbReference type="Gene3D" id="3.40.50.720">
    <property type="entry name" value="NAD(P)-binding Rossmann-like Domain"/>
    <property type="match status" value="1"/>
</dbReference>
<dbReference type="InterPro" id="IPR020843">
    <property type="entry name" value="ER"/>
</dbReference>
<dbReference type="CDD" id="cd08241">
    <property type="entry name" value="QOR1"/>
    <property type="match status" value="1"/>
</dbReference>
<dbReference type="OrthoDB" id="10257049at2759"/>
<name>A0A420I9Y5_9PEZI</name>
<dbReference type="EMBL" id="MCBR01010171">
    <property type="protein sequence ID" value="RKF71359.1"/>
    <property type="molecule type" value="Genomic_DNA"/>
</dbReference>
<feature type="domain" description="Enoyl reductase (ER)" evidence="1">
    <location>
        <begin position="11"/>
        <end position="329"/>
    </location>
</feature>
<dbReference type="PROSITE" id="PS01162">
    <property type="entry name" value="QOR_ZETA_CRYSTAL"/>
    <property type="match status" value="1"/>
</dbReference>
<evidence type="ECO:0000259" key="1">
    <source>
        <dbReference type="SMART" id="SM00829"/>
    </source>
</evidence>
<dbReference type="PANTHER" id="PTHR43677">
    <property type="entry name" value="SHORT-CHAIN DEHYDROGENASE/REDUCTASE"/>
    <property type="match status" value="1"/>
</dbReference>
<sequence>MRGIQIRRYVESCSELAVTKISDPEPRDDQYLIEVHATAANFLDLLQISGKYQSQPRFPWIAGCEFAGVVISIPKYVLDDEKPKFQIGDKVFGASQGAFATKIAVEEDSLKRIPKDWSFADAAGLFVTAATSFSALVLRAGLKKGDFVLIHAGAGGLGLAAIQIARAYGATVIATASTDHKLQVAKSFGADYAINYTIPTWPAEVRALTPEKRGVDIVFDPVCMMEMSTKCAFMDARLVVVGFAGGSIEKLPLNKLLLRNVNVLGHFWGSYMKNKPQLVKFVWDRIYELIETGQFKSTIYTENEFVGLENVPHALKLLESRRAWGKVVVKVPQEIESKL</sequence>
<gene>
    <name evidence="2" type="ORF">GcC1_101002</name>
</gene>
<dbReference type="InterPro" id="IPR013149">
    <property type="entry name" value="ADH-like_C"/>
</dbReference>
<proteinExistence type="predicted"/>
<reference evidence="2 3" key="1">
    <citation type="journal article" date="2018" name="BMC Genomics">
        <title>Comparative genome analyses reveal sequence features reflecting distinct modes of host-adaptation between dicot and monocot powdery mildew.</title>
        <authorList>
            <person name="Wu Y."/>
            <person name="Ma X."/>
            <person name="Pan Z."/>
            <person name="Kale S.D."/>
            <person name="Song Y."/>
            <person name="King H."/>
            <person name="Zhang Q."/>
            <person name="Presley C."/>
            <person name="Deng X."/>
            <person name="Wei C.I."/>
            <person name="Xiao S."/>
        </authorList>
    </citation>
    <scope>NUCLEOTIDE SEQUENCE [LARGE SCALE GENOMIC DNA]</scope>
    <source>
        <strain evidence="2">UCSC1</strain>
    </source>
</reference>
<dbReference type="InterPro" id="IPR002364">
    <property type="entry name" value="Quin_OxRdtase/zeta-crystal_CS"/>
</dbReference>
<dbReference type="Pfam" id="PF00107">
    <property type="entry name" value="ADH_zinc_N"/>
    <property type="match status" value="1"/>
</dbReference>
<dbReference type="Proteomes" id="UP000285405">
    <property type="component" value="Unassembled WGS sequence"/>
</dbReference>
<dbReference type="InterPro" id="IPR011032">
    <property type="entry name" value="GroES-like_sf"/>
</dbReference>
<protein>
    <submittedName>
        <fullName evidence="2">Quinone oxidoreductase-like protein 2-like protein</fullName>
    </submittedName>
</protein>
<evidence type="ECO:0000313" key="3">
    <source>
        <dbReference type="Proteomes" id="UP000285405"/>
    </source>
</evidence>
<dbReference type="GO" id="GO:0016491">
    <property type="term" value="F:oxidoreductase activity"/>
    <property type="evidence" value="ECO:0007669"/>
    <property type="project" value="InterPro"/>
</dbReference>
<dbReference type="PANTHER" id="PTHR43677:SF4">
    <property type="entry name" value="QUINONE OXIDOREDUCTASE-LIKE PROTEIN 2"/>
    <property type="match status" value="1"/>
</dbReference>
<evidence type="ECO:0000313" key="2">
    <source>
        <dbReference type="EMBL" id="RKF71359.1"/>
    </source>
</evidence>
<dbReference type="SMART" id="SM00829">
    <property type="entry name" value="PKS_ER"/>
    <property type="match status" value="1"/>
</dbReference>
<dbReference type="GO" id="GO:0008270">
    <property type="term" value="F:zinc ion binding"/>
    <property type="evidence" value="ECO:0007669"/>
    <property type="project" value="InterPro"/>
</dbReference>
<dbReference type="Gene3D" id="3.90.180.10">
    <property type="entry name" value="Medium-chain alcohol dehydrogenases, catalytic domain"/>
    <property type="match status" value="1"/>
</dbReference>